<proteinExistence type="predicted"/>
<organism evidence="1 2">
    <name type="scientific">Portunus trituberculatus</name>
    <name type="common">Swimming crab</name>
    <name type="synonym">Neptunus trituberculatus</name>
    <dbReference type="NCBI Taxonomy" id="210409"/>
    <lineage>
        <taxon>Eukaryota</taxon>
        <taxon>Metazoa</taxon>
        <taxon>Ecdysozoa</taxon>
        <taxon>Arthropoda</taxon>
        <taxon>Crustacea</taxon>
        <taxon>Multicrustacea</taxon>
        <taxon>Malacostraca</taxon>
        <taxon>Eumalacostraca</taxon>
        <taxon>Eucarida</taxon>
        <taxon>Decapoda</taxon>
        <taxon>Pleocyemata</taxon>
        <taxon>Brachyura</taxon>
        <taxon>Eubrachyura</taxon>
        <taxon>Portunoidea</taxon>
        <taxon>Portunidae</taxon>
        <taxon>Portuninae</taxon>
        <taxon>Portunus</taxon>
    </lineage>
</organism>
<accession>A0A5B7DA87</accession>
<comment type="caution">
    <text evidence="1">The sequence shown here is derived from an EMBL/GenBank/DDBJ whole genome shotgun (WGS) entry which is preliminary data.</text>
</comment>
<evidence type="ECO:0000313" key="1">
    <source>
        <dbReference type="EMBL" id="MPC18258.1"/>
    </source>
</evidence>
<sequence length="61" mass="7326">MLPIKFLLHENRKKPAEKALEKFKEAKQGQKRSVKSCYTLDTYMHYMRKVQYTGVPIRYGF</sequence>
<dbReference type="EMBL" id="VSRR010000663">
    <property type="protein sequence ID" value="MPC18258.1"/>
    <property type="molecule type" value="Genomic_DNA"/>
</dbReference>
<dbReference type="AlphaFoldDB" id="A0A5B7DA87"/>
<reference evidence="1 2" key="1">
    <citation type="submission" date="2019-05" db="EMBL/GenBank/DDBJ databases">
        <title>Another draft genome of Portunus trituberculatus and its Hox gene families provides insights of decapod evolution.</title>
        <authorList>
            <person name="Jeong J.-H."/>
            <person name="Song I."/>
            <person name="Kim S."/>
            <person name="Choi T."/>
            <person name="Kim D."/>
            <person name="Ryu S."/>
            <person name="Kim W."/>
        </authorList>
    </citation>
    <scope>NUCLEOTIDE SEQUENCE [LARGE SCALE GENOMIC DNA]</scope>
    <source>
        <tissue evidence="1">Muscle</tissue>
    </source>
</reference>
<evidence type="ECO:0000313" key="2">
    <source>
        <dbReference type="Proteomes" id="UP000324222"/>
    </source>
</evidence>
<name>A0A5B7DA87_PORTR</name>
<gene>
    <name evidence="1" type="ORF">E2C01_011137</name>
</gene>
<keyword evidence="2" id="KW-1185">Reference proteome</keyword>
<protein>
    <submittedName>
        <fullName evidence="1">Uncharacterized protein</fullName>
    </submittedName>
</protein>
<dbReference type="Proteomes" id="UP000324222">
    <property type="component" value="Unassembled WGS sequence"/>
</dbReference>